<keyword evidence="3" id="KW-1185">Reference proteome</keyword>
<protein>
    <recommendedName>
        <fullName evidence="4">DUF4283 domain-containing protein</fullName>
    </recommendedName>
</protein>
<feature type="compositionally biased region" description="Basic and acidic residues" evidence="1">
    <location>
        <begin position="218"/>
        <end position="228"/>
    </location>
</feature>
<dbReference type="Proteomes" id="UP001454036">
    <property type="component" value="Unassembled WGS sequence"/>
</dbReference>
<gene>
    <name evidence="2" type="ORF">LIER_21013</name>
</gene>
<comment type="caution">
    <text evidence="2">The sequence shown here is derived from an EMBL/GenBank/DDBJ whole genome shotgun (WGS) entry which is preliminary data.</text>
</comment>
<dbReference type="EMBL" id="BAABME010005455">
    <property type="protein sequence ID" value="GAA0165678.1"/>
    <property type="molecule type" value="Genomic_DNA"/>
</dbReference>
<reference evidence="2 3" key="1">
    <citation type="submission" date="2024-01" db="EMBL/GenBank/DDBJ databases">
        <title>The complete chloroplast genome sequence of Lithospermum erythrorhizon: insights into the phylogenetic relationship among Boraginaceae species and the maternal lineages of purple gromwells.</title>
        <authorList>
            <person name="Okada T."/>
            <person name="Watanabe K."/>
        </authorList>
    </citation>
    <scope>NUCLEOTIDE SEQUENCE [LARGE SCALE GENOMIC DNA]</scope>
</reference>
<evidence type="ECO:0000313" key="3">
    <source>
        <dbReference type="Proteomes" id="UP001454036"/>
    </source>
</evidence>
<dbReference type="InterPro" id="IPR040256">
    <property type="entry name" value="At4g02000-like"/>
</dbReference>
<dbReference type="AlphaFoldDB" id="A0AAV3QSR9"/>
<dbReference type="PANTHER" id="PTHR31286">
    <property type="entry name" value="GLYCINE-RICH CELL WALL STRUCTURAL PROTEIN 1.8-LIKE"/>
    <property type="match status" value="1"/>
</dbReference>
<dbReference type="PANTHER" id="PTHR31286:SF165">
    <property type="entry name" value="DUF4283 DOMAIN-CONTAINING PROTEIN"/>
    <property type="match status" value="1"/>
</dbReference>
<accession>A0AAV3QSR9</accession>
<proteinExistence type="predicted"/>
<sequence length="372" mass="40963">MRIFRWDVDFSPNKESVVAPVWIRIEGLPLYLFHAPSLWFIANAIGKPLLIDPYNLSRIKLNSAHICVELNVTTPLVDSIWITFEDDAAKTILEGFWVKVVYDVVPHYCTGCSHIRHDVEVCKRLKEGGLIDNLAQKGGEARIADQVFDRLPQPGHNAKLGIHSNSCLDDAATDLDKVDKQEGALHIIVVSRPALKSSALEAFADTQNRPQQVAVDQQSDKVDGKGDAADSSCIGGTTMGGSDVAYSDQISLNDEGPKMQQNEVLRCGVAAQQIQQSINFVPQLDGTSQERLVRNQAPQVRHVQLPQVHHQLHGSICLVSRGLEGYAKTSTTIEVAKGFSTPKIAKKPHTIKSPRSWALIVEEEEQLSQKSA</sequence>
<evidence type="ECO:0000256" key="1">
    <source>
        <dbReference type="SAM" id="MobiDB-lite"/>
    </source>
</evidence>
<organism evidence="2 3">
    <name type="scientific">Lithospermum erythrorhizon</name>
    <name type="common">Purple gromwell</name>
    <name type="synonym">Lithospermum officinale var. erythrorhizon</name>
    <dbReference type="NCBI Taxonomy" id="34254"/>
    <lineage>
        <taxon>Eukaryota</taxon>
        <taxon>Viridiplantae</taxon>
        <taxon>Streptophyta</taxon>
        <taxon>Embryophyta</taxon>
        <taxon>Tracheophyta</taxon>
        <taxon>Spermatophyta</taxon>
        <taxon>Magnoliopsida</taxon>
        <taxon>eudicotyledons</taxon>
        <taxon>Gunneridae</taxon>
        <taxon>Pentapetalae</taxon>
        <taxon>asterids</taxon>
        <taxon>lamiids</taxon>
        <taxon>Boraginales</taxon>
        <taxon>Boraginaceae</taxon>
        <taxon>Boraginoideae</taxon>
        <taxon>Lithospermeae</taxon>
        <taxon>Lithospermum</taxon>
    </lineage>
</organism>
<evidence type="ECO:0008006" key="4">
    <source>
        <dbReference type="Google" id="ProtNLM"/>
    </source>
</evidence>
<name>A0AAV3QSR9_LITER</name>
<feature type="compositionally biased region" description="Polar residues" evidence="1">
    <location>
        <begin position="207"/>
        <end position="217"/>
    </location>
</feature>
<feature type="region of interest" description="Disordered" evidence="1">
    <location>
        <begin position="207"/>
        <end position="234"/>
    </location>
</feature>
<evidence type="ECO:0000313" key="2">
    <source>
        <dbReference type="EMBL" id="GAA0165678.1"/>
    </source>
</evidence>